<keyword evidence="4" id="KW-1003">Cell membrane</keyword>
<feature type="domain" description="PAC" evidence="18">
    <location>
        <begin position="482"/>
        <end position="534"/>
    </location>
</feature>
<feature type="domain" description="PAC" evidence="18">
    <location>
        <begin position="221"/>
        <end position="275"/>
    </location>
</feature>
<evidence type="ECO:0000259" key="15">
    <source>
        <dbReference type="PROSITE" id="PS50109"/>
    </source>
</evidence>
<evidence type="ECO:0000256" key="10">
    <source>
        <dbReference type="ARBA" id="ARBA00023012"/>
    </source>
</evidence>
<dbReference type="CDD" id="cd17546">
    <property type="entry name" value="REC_hyHK_CKI1_RcsC-like"/>
    <property type="match status" value="1"/>
</dbReference>
<dbReference type="InterPro" id="IPR036890">
    <property type="entry name" value="HATPase_C_sf"/>
</dbReference>
<dbReference type="SMART" id="SM00086">
    <property type="entry name" value="PAC"/>
    <property type="match status" value="3"/>
</dbReference>
<dbReference type="SUPFAM" id="SSF52172">
    <property type="entry name" value="CheY-like"/>
    <property type="match status" value="1"/>
</dbReference>
<evidence type="ECO:0000313" key="21">
    <source>
        <dbReference type="Proteomes" id="UP001209701"/>
    </source>
</evidence>
<dbReference type="InterPro" id="IPR000014">
    <property type="entry name" value="PAS"/>
</dbReference>
<evidence type="ECO:0000256" key="12">
    <source>
        <dbReference type="PROSITE-ProRule" id="PRU00110"/>
    </source>
</evidence>
<dbReference type="InterPro" id="IPR013655">
    <property type="entry name" value="PAS_fold_3"/>
</dbReference>
<dbReference type="Gene3D" id="1.20.120.160">
    <property type="entry name" value="HPT domain"/>
    <property type="match status" value="1"/>
</dbReference>
<dbReference type="InterPro" id="IPR036641">
    <property type="entry name" value="HPT_dom_sf"/>
</dbReference>
<feature type="domain" description="PAS" evidence="17">
    <location>
        <begin position="141"/>
        <end position="207"/>
    </location>
</feature>
<evidence type="ECO:0000256" key="11">
    <source>
        <dbReference type="ARBA" id="ARBA00023136"/>
    </source>
</evidence>
<accession>A0ABT2YCJ5</accession>
<dbReference type="SMART" id="SM00448">
    <property type="entry name" value="REC"/>
    <property type="match status" value="1"/>
</dbReference>
<evidence type="ECO:0000256" key="3">
    <source>
        <dbReference type="ARBA" id="ARBA00012438"/>
    </source>
</evidence>
<feature type="domain" description="HPt" evidence="19">
    <location>
        <begin position="960"/>
        <end position="1050"/>
    </location>
</feature>
<dbReference type="PROSITE" id="PS50109">
    <property type="entry name" value="HIS_KIN"/>
    <property type="match status" value="1"/>
</dbReference>
<evidence type="ECO:0000256" key="6">
    <source>
        <dbReference type="ARBA" id="ARBA00022692"/>
    </source>
</evidence>
<keyword evidence="9" id="KW-1133">Transmembrane helix</keyword>
<keyword evidence="10" id="KW-0902">Two-component regulatory system</keyword>
<evidence type="ECO:0000259" key="19">
    <source>
        <dbReference type="PROSITE" id="PS50894"/>
    </source>
</evidence>
<dbReference type="SUPFAM" id="SSF55874">
    <property type="entry name" value="ATPase domain of HSP90 chaperone/DNA topoisomerase II/histidine kinase"/>
    <property type="match status" value="1"/>
</dbReference>
<evidence type="ECO:0000259" key="17">
    <source>
        <dbReference type="PROSITE" id="PS50112"/>
    </source>
</evidence>
<keyword evidence="8" id="KW-0067">ATP-binding</keyword>
<feature type="domain" description="PAC" evidence="18">
    <location>
        <begin position="356"/>
        <end position="409"/>
    </location>
</feature>
<dbReference type="InterPro" id="IPR003594">
    <property type="entry name" value="HATPase_dom"/>
</dbReference>
<dbReference type="PROSITE" id="PS50113">
    <property type="entry name" value="PAC"/>
    <property type="match status" value="3"/>
</dbReference>
<dbReference type="PROSITE" id="PS50894">
    <property type="entry name" value="HPT"/>
    <property type="match status" value="1"/>
</dbReference>
<dbReference type="NCBIfam" id="TIGR00229">
    <property type="entry name" value="sensory_box"/>
    <property type="match status" value="2"/>
</dbReference>
<evidence type="ECO:0000256" key="7">
    <source>
        <dbReference type="ARBA" id="ARBA00022741"/>
    </source>
</evidence>
<dbReference type="Pfam" id="PF13426">
    <property type="entry name" value="PAS_9"/>
    <property type="match status" value="1"/>
</dbReference>
<dbReference type="CDD" id="cd00130">
    <property type="entry name" value="PAS"/>
    <property type="match status" value="3"/>
</dbReference>
<evidence type="ECO:0000256" key="8">
    <source>
        <dbReference type="ARBA" id="ARBA00022840"/>
    </source>
</evidence>
<evidence type="ECO:0000256" key="13">
    <source>
        <dbReference type="PROSITE-ProRule" id="PRU00169"/>
    </source>
</evidence>
<keyword evidence="11" id="KW-0472">Membrane</keyword>
<dbReference type="PROSITE" id="PS50110">
    <property type="entry name" value="RESPONSE_REGULATORY"/>
    <property type="match status" value="1"/>
</dbReference>
<feature type="modified residue" description="4-aspartylphosphate" evidence="13">
    <location>
        <position position="855"/>
    </location>
</feature>
<evidence type="ECO:0000256" key="1">
    <source>
        <dbReference type="ARBA" id="ARBA00000085"/>
    </source>
</evidence>
<dbReference type="SUPFAM" id="SSF47384">
    <property type="entry name" value="Homodimeric domain of signal transducing histidine kinase"/>
    <property type="match status" value="1"/>
</dbReference>
<evidence type="ECO:0000256" key="4">
    <source>
        <dbReference type="ARBA" id="ARBA00022475"/>
    </source>
</evidence>
<keyword evidence="5 13" id="KW-0597">Phosphoprotein</keyword>
<dbReference type="EC" id="2.7.13.3" evidence="3"/>
<dbReference type="InterPro" id="IPR004358">
    <property type="entry name" value="Sig_transdc_His_kin-like_C"/>
</dbReference>
<dbReference type="Gene3D" id="1.10.287.130">
    <property type="match status" value="1"/>
</dbReference>
<feature type="coiled-coil region" evidence="14">
    <location>
        <begin position="124"/>
        <end position="151"/>
    </location>
</feature>
<gene>
    <name evidence="20" type="ORF">LNV07_06540</name>
</gene>
<dbReference type="Gene3D" id="3.40.50.2300">
    <property type="match status" value="1"/>
</dbReference>
<dbReference type="InterPro" id="IPR003661">
    <property type="entry name" value="HisK_dim/P_dom"/>
</dbReference>
<dbReference type="CDD" id="cd16922">
    <property type="entry name" value="HATPase_EvgS-ArcB-TorS-like"/>
    <property type="match status" value="1"/>
</dbReference>
<comment type="catalytic activity">
    <reaction evidence="1">
        <text>ATP + protein L-histidine = ADP + protein N-phospho-L-histidine.</text>
        <dbReference type="EC" id="2.7.13.3"/>
    </reaction>
</comment>
<dbReference type="InterPro" id="IPR000700">
    <property type="entry name" value="PAS-assoc_C"/>
</dbReference>
<dbReference type="Pfam" id="PF00072">
    <property type="entry name" value="Response_reg"/>
    <property type="match status" value="1"/>
</dbReference>
<dbReference type="PANTHER" id="PTHR45339">
    <property type="entry name" value="HYBRID SIGNAL TRANSDUCTION HISTIDINE KINASE J"/>
    <property type="match status" value="1"/>
</dbReference>
<dbReference type="Pfam" id="PF01627">
    <property type="entry name" value="Hpt"/>
    <property type="match status" value="1"/>
</dbReference>
<evidence type="ECO:0000256" key="2">
    <source>
        <dbReference type="ARBA" id="ARBA00004651"/>
    </source>
</evidence>
<dbReference type="PRINTS" id="PR00344">
    <property type="entry name" value="BCTRLSENSOR"/>
</dbReference>
<keyword evidence="14" id="KW-0175">Coiled coil</keyword>
<comment type="caution">
    <text evidence="20">The sequence shown here is derived from an EMBL/GenBank/DDBJ whole genome shotgun (WGS) entry which is preliminary data.</text>
</comment>
<dbReference type="InterPro" id="IPR001789">
    <property type="entry name" value="Sig_transdc_resp-reg_receiver"/>
</dbReference>
<evidence type="ECO:0000259" key="18">
    <source>
        <dbReference type="PROSITE" id="PS50113"/>
    </source>
</evidence>
<organism evidence="20 21">
    <name type="scientific">Roseateles oligotrophus</name>
    <dbReference type="NCBI Taxonomy" id="1769250"/>
    <lineage>
        <taxon>Bacteria</taxon>
        <taxon>Pseudomonadati</taxon>
        <taxon>Pseudomonadota</taxon>
        <taxon>Betaproteobacteria</taxon>
        <taxon>Burkholderiales</taxon>
        <taxon>Sphaerotilaceae</taxon>
        <taxon>Roseateles</taxon>
    </lineage>
</organism>
<evidence type="ECO:0000313" key="20">
    <source>
        <dbReference type="EMBL" id="MCV2367751.1"/>
    </source>
</evidence>
<feature type="domain" description="Histidine kinase" evidence="15">
    <location>
        <begin position="552"/>
        <end position="774"/>
    </location>
</feature>
<keyword evidence="6" id="KW-0812">Transmembrane</keyword>
<dbReference type="Gene3D" id="3.30.450.20">
    <property type="entry name" value="PAS domain"/>
    <property type="match status" value="3"/>
</dbReference>
<dbReference type="InterPro" id="IPR005467">
    <property type="entry name" value="His_kinase_dom"/>
</dbReference>
<comment type="subcellular location">
    <subcellularLocation>
        <location evidence="2">Cell membrane</location>
        <topology evidence="2">Multi-pass membrane protein</topology>
    </subcellularLocation>
</comment>
<feature type="modified residue" description="Phosphohistidine" evidence="12">
    <location>
        <position position="999"/>
    </location>
</feature>
<keyword evidence="7" id="KW-0547">Nucleotide-binding</keyword>
<evidence type="ECO:0000256" key="14">
    <source>
        <dbReference type="SAM" id="Coils"/>
    </source>
</evidence>
<keyword evidence="21" id="KW-1185">Reference proteome</keyword>
<dbReference type="InterPro" id="IPR001610">
    <property type="entry name" value="PAC"/>
</dbReference>
<dbReference type="RefSeq" id="WP_263570378.1">
    <property type="nucleotide sequence ID" value="NZ_JAJIRN010000003.1"/>
</dbReference>
<dbReference type="PROSITE" id="PS50112">
    <property type="entry name" value="PAS"/>
    <property type="match status" value="1"/>
</dbReference>
<dbReference type="Pfam" id="PF00512">
    <property type="entry name" value="HisKA"/>
    <property type="match status" value="1"/>
</dbReference>
<dbReference type="PANTHER" id="PTHR45339:SF1">
    <property type="entry name" value="HYBRID SIGNAL TRANSDUCTION HISTIDINE KINASE J"/>
    <property type="match status" value="1"/>
</dbReference>
<evidence type="ECO:0000256" key="9">
    <source>
        <dbReference type="ARBA" id="ARBA00022989"/>
    </source>
</evidence>
<dbReference type="EMBL" id="JAJIRN010000003">
    <property type="protein sequence ID" value="MCV2367751.1"/>
    <property type="molecule type" value="Genomic_DNA"/>
</dbReference>
<name>A0ABT2YCJ5_9BURK</name>
<proteinExistence type="predicted"/>
<evidence type="ECO:0000256" key="5">
    <source>
        <dbReference type="ARBA" id="ARBA00022553"/>
    </source>
</evidence>
<dbReference type="SUPFAM" id="SSF47226">
    <property type="entry name" value="Histidine-containing phosphotransfer domain, HPT domain"/>
    <property type="match status" value="1"/>
</dbReference>
<dbReference type="InterPro" id="IPR011006">
    <property type="entry name" value="CheY-like_superfamily"/>
</dbReference>
<dbReference type="Pfam" id="PF08447">
    <property type="entry name" value="PAS_3"/>
    <property type="match status" value="2"/>
</dbReference>
<dbReference type="SUPFAM" id="SSF55785">
    <property type="entry name" value="PYP-like sensor domain (PAS domain)"/>
    <property type="match status" value="3"/>
</dbReference>
<dbReference type="InterPro" id="IPR035965">
    <property type="entry name" value="PAS-like_dom_sf"/>
</dbReference>
<dbReference type="SMART" id="SM00091">
    <property type="entry name" value="PAS"/>
    <property type="match status" value="3"/>
</dbReference>
<dbReference type="InterPro" id="IPR008207">
    <property type="entry name" value="Sig_transdc_His_kin_Hpt_dom"/>
</dbReference>
<evidence type="ECO:0000259" key="16">
    <source>
        <dbReference type="PROSITE" id="PS50110"/>
    </source>
</evidence>
<dbReference type="SMART" id="SM00387">
    <property type="entry name" value="HATPase_c"/>
    <property type="match status" value="1"/>
</dbReference>
<feature type="domain" description="Response regulatory" evidence="16">
    <location>
        <begin position="806"/>
        <end position="924"/>
    </location>
</feature>
<dbReference type="Pfam" id="PF02518">
    <property type="entry name" value="HATPase_c"/>
    <property type="match status" value="1"/>
</dbReference>
<dbReference type="Proteomes" id="UP001209701">
    <property type="component" value="Unassembled WGS sequence"/>
</dbReference>
<sequence length="1058" mass="115134">MHKLLSRQIKRLLGSDEQQLPALLAELAELAERPELSPAAARFLLGLGALFERVDGAYEQSDRDLDLKTRSLELSSVELSGTFDRIRKELASRTRAIESLRATAQGLLQSTGTALPALHDDNDLEALSQLMSELVRQREDSQQSLQLALDELADQKFALDQHGIVSITNLAGEITYVNDKFCQISGYRREELLGKNHRMISSGLHSDAFFADLWATITAGRVWHGDVCNRAKAGPLYWVQATIVPLKGKTGVPEQYIAIRTEITERKNMEAAVKAGEARLRHITNTVPGVLYRCQVNLQTNRIQFSYVSDRLKEVLGLEPEALLADGSIVVAQIAPEFRERCVQGVLSAARSRSHWRDDYRIIRPDGVQRWVRSETRPEPDLAADGSVVYSGIWQDVTLLKEAGARLKDITESIPVAVFQAYSSAAGWRSIPFCSPALERICGIAPDDVVKDAQVLVAQVDPRDGPELIEAFAKSARSLEALTVDFRLRHKHSGAQVWVHGEVQPKPTADGGLVWNGYLTDISEAKRVSEELRRAKEGAEAANRAKSDFLANMSHEIRTPMNGIIGMTELALDDAVDAEQRGHLLVVRDSSEALLRVINDILDFSKIEAGKLQIESIAFDLEAAVEDTLKPLALRANDKGLELLCRLAPDLPAQTLLGDPGRLRQILINLIGNAIKFTAHGEVALELSLAAGTADAPSILFTIRDTGIGIPAENLNSIFDAFAQQDSSITRRFGGTGLGLTISSRLVEALGGTIWVDSVVGRGSSFHFALPFTLAPLPNGVSTDAASAVAGFVPTAADSQEGSGLEVLLVEDHPVNQQLAMALLHRSGHRVSLAENGQQALDLLAQRRFDLVLMDMMMPVLDGLEATRRFRASEPPGQARTPILAMTARATSADRDLCLAAGMDDYLSKPFDVKAFQLMVQRYLPALAGAASTQPAPAPAPPPIAAMTEFDYAAALREVDQEVIAIVSTIFVRRWPLELEKLRVALLAGELETLLHSGHALKGTLGMFGARPAAALAHQIEGDAELGRLDDMAELIEGLGIQVSLLLQALANHHIERG</sequence>
<dbReference type="CDD" id="cd00082">
    <property type="entry name" value="HisKA"/>
    <property type="match status" value="1"/>
</dbReference>
<protein>
    <recommendedName>
        <fullName evidence="3">histidine kinase</fullName>
        <ecNumber evidence="3">2.7.13.3</ecNumber>
    </recommendedName>
</protein>
<reference evidence="20 21" key="1">
    <citation type="submission" date="2021-11" db="EMBL/GenBank/DDBJ databases">
        <authorList>
            <person name="Liang Q."/>
            <person name="Mou H."/>
            <person name="Liu Z."/>
        </authorList>
    </citation>
    <scope>NUCLEOTIDE SEQUENCE [LARGE SCALE GENOMIC DNA]</scope>
    <source>
        <strain evidence="20 21">CHU3</strain>
    </source>
</reference>
<dbReference type="SMART" id="SM00388">
    <property type="entry name" value="HisKA"/>
    <property type="match status" value="1"/>
</dbReference>
<dbReference type="Gene3D" id="3.30.565.10">
    <property type="entry name" value="Histidine kinase-like ATPase, C-terminal domain"/>
    <property type="match status" value="1"/>
</dbReference>
<dbReference type="InterPro" id="IPR036097">
    <property type="entry name" value="HisK_dim/P_sf"/>
</dbReference>